<keyword evidence="7" id="KW-1003">Cell membrane</keyword>
<evidence type="ECO:0000256" key="6">
    <source>
        <dbReference type="ARBA" id="ARBA00012375"/>
    </source>
</evidence>
<dbReference type="Proteomes" id="UP000466517">
    <property type="component" value="Chromosome"/>
</dbReference>
<evidence type="ECO:0000313" key="20">
    <source>
        <dbReference type="Proteomes" id="UP000466517"/>
    </source>
</evidence>
<comment type="similarity">
    <text evidence="5">Belongs to the Cdh family.</text>
</comment>
<evidence type="ECO:0000256" key="8">
    <source>
        <dbReference type="ARBA" id="ARBA00022516"/>
    </source>
</evidence>
<evidence type="ECO:0000256" key="15">
    <source>
        <dbReference type="ARBA" id="ARBA00023264"/>
    </source>
</evidence>
<evidence type="ECO:0000256" key="18">
    <source>
        <dbReference type="SAM" id="SignalP"/>
    </source>
</evidence>
<evidence type="ECO:0000313" key="19">
    <source>
        <dbReference type="EMBL" id="BBZ26114.1"/>
    </source>
</evidence>
<keyword evidence="12" id="KW-0443">Lipid metabolism</keyword>
<evidence type="ECO:0000256" key="12">
    <source>
        <dbReference type="ARBA" id="ARBA00023098"/>
    </source>
</evidence>
<keyword evidence="15" id="KW-1208">Phospholipid metabolism</keyword>
<keyword evidence="10" id="KW-0378">Hydrolase</keyword>
<keyword evidence="8" id="KW-0444">Lipid biosynthesis</keyword>
<evidence type="ECO:0000256" key="5">
    <source>
        <dbReference type="ARBA" id="ARBA00006435"/>
    </source>
</evidence>
<keyword evidence="18" id="KW-0732">Signal</keyword>
<evidence type="ECO:0000256" key="13">
    <source>
        <dbReference type="ARBA" id="ARBA00023136"/>
    </source>
</evidence>
<keyword evidence="11" id="KW-1133">Transmembrane helix</keyword>
<dbReference type="EMBL" id="AP022610">
    <property type="protein sequence ID" value="BBZ26114.1"/>
    <property type="molecule type" value="Genomic_DNA"/>
</dbReference>
<dbReference type="Gene3D" id="3.30.428.30">
    <property type="entry name" value="HIT family - CDH-like"/>
    <property type="match status" value="1"/>
</dbReference>
<dbReference type="InterPro" id="IPR036265">
    <property type="entry name" value="HIT-like_sf"/>
</dbReference>
<dbReference type="Pfam" id="PF02611">
    <property type="entry name" value="CDH"/>
    <property type="match status" value="1"/>
</dbReference>
<dbReference type="SUPFAM" id="SSF54197">
    <property type="entry name" value="HIT-like"/>
    <property type="match status" value="1"/>
</dbReference>
<dbReference type="KEGG" id="mmag:MMAD_04090"/>
<comment type="subcellular location">
    <subcellularLocation>
        <location evidence="2">Cell membrane</location>
        <topology evidence="2">Single-pass membrane protein</topology>
    </subcellularLocation>
</comment>
<evidence type="ECO:0000256" key="7">
    <source>
        <dbReference type="ARBA" id="ARBA00022475"/>
    </source>
</evidence>
<dbReference type="GO" id="GO:0005886">
    <property type="term" value="C:plasma membrane"/>
    <property type="evidence" value="ECO:0007669"/>
    <property type="project" value="UniProtKB-SubCell"/>
</dbReference>
<dbReference type="InterPro" id="IPR003763">
    <property type="entry name" value="CDP-diacylglyc_Pase"/>
</dbReference>
<reference evidence="19 20" key="1">
    <citation type="journal article" date="2019" name="Emerg. Microbes Infect.">
        <title>Comprehensive subspecies identification of 175 nontuberculous mycobacteria species based on 7547 genomic profiles.</title>
        <authorList>
            <person name="Matsumoto Y."/>
            <person name="Kinjo T."/>
            <person name="Motooka D."/>
            <person name="Nabeya D."/>
            <person name="Jung N."/>
            <person name="Uechi K."/>
            <person name="Horii T."/>
            <person name="Iida T."/>
            <person name="Fujita J."/>
            <person name="Nakamura S."/>
        </authorList>
    </citation>
    <scope>NUCLEOTIDE SEQUENCE [LARGE SCALE GENOMIC DNA]</scope>
    <source>
        <strain evidence="19 20">JCM 13574</strain>
    </source>
</reference>
<organism evidence="19 20">
    <name type="scientific">Mycolicibacterium madagascariense</name>
    <dbReference type="NCBI Taxonomy" id="212765"/>
    <lineage>
        <taxon>Bacteria</taxon>
        <taxon>Bacillati</taxon>
        <taxon>Actinomycetota</taxon>
        <taxon>Actinomycetes</taxon>
        <taxon>Mycobacteriales</taxon>
        <taxon>Mycobacteriaceae</taxon>
        <taxon>Mycolicibacterium</taxon>
    </lineage>
</organism>
<evidence type="ECO:0000256" key="16">
    <source>
        <dbReference type="ARBA" id="ARBA00032888"/>
    </source>
</evidence>
<protein>
    <recommendedName>
        <fullName evidence="6">CDP-diacylglycerol diphosphatase</fullName>
        <ecNumber evidence="6">3.6.1.26</ecNumber>
    </recommendedName>
    <alternativeName>
        <fullName evidence="16">CDP-diacylglycerol phosphatidylhydrolase</fullName>
    </alternativeName>
    <alternativeName>
        <fullName evidence="17">CDP-diglyceride hydrolase</fullName>
    </alternativeName>
</protein>
<keyword evidence="14" id="KW-0594">Phospholipid biosynthesis</keyword>
<dbReference type="EC" id="3.6.1.26" evidence="6"/>
<gene>
    <name evidence="19" type="primary">cdh</name>
    <name evidence="19" type="ORF">MMAD_04090</name>
</gene>
<evidence type="ECO:0000256" key="14">
    <source>
        <dbReference type="ARBA" id="ARBA00023209"/>
    </source>
</evidence>
<evidence type="ECO:0000256" key="9">
    <source>
        <dbReference type="ARBA" id="ARBA00022692"/>
    </source>
</evidence>
<dbReference type="PIRSF" id="PIRSF001273">
    <property type="entry name" value="CDH"/>
    <property type="match status" value="1"/>
</dbReference>
<comment type="catalytic activity">
    <reaction evidence="1">
        <text>a CDP-1,2-diacyl-sn-glycerol + H2O = a 1,2-diacyl-sn-glycero-3-phosphate + CMP + 2 H(+)</text>
        <dbReference type="Rhea" id="RHEA:15221"/>
        <dbReference type="ChEBI" id="CHEBI:15377"/>
        <dbReference type="ChEBI" id="CHEBI:15378"/>
        <dbReference type="ChEBI" id="CHEBI:58332"/>
        <dbReference type="ChEBI" id="CHEBI:58608"/>
        <dbReference type="ChEBI" id="CHEBI:60377"/>
        <dbReference type="EC" id="3.6.1.26"/>
    </reaction>
</comment>
<feature type="signal peptide" evidence="18">
    <location>
        <begin position="1"/>
        <end position="25"/>
    </location>
</feature>
<evidence type="ECO:0000256" key="1">
    <source>
        <dbReference type="ARBA" id="ARBA00001007"/>
    </source>
</evidence>
<feature type="chain" id="PRO_5029571646" description="CDP-diacylglycerol diphosphatase" evidence="18">
    <location>
        <begin position="26"/>
        <end position="260"/>
    </location>
</feature>
<dbReference type="GO" id="GO:0008654">
    <property type="term" value="P:phospholipid biosynthetic process"/>
    <property type="evidence" value="ECO:0007669"/>
    <property type="project" value="UniProtKB-KW"/>
</dbReference>
<proteinExistence type="inferred from homology"/>
<dbReference type="RefSeq" id="WP_246240204.1">
    <property type="nucleotide sequence ID" value="NZ_AP022610.1"/>
</dbReference>
<dbReference type="UniPathway" id="UPA00609">
    <property type="reaction ID" value="UER00664"/>
</dbReference>
<comment type="pathway">
    <text evidence="3">Phospholipid metabolism; CDP-diacylglycerol degradation; phosphatidate from CDP-diacylglycerol: step 1/1.</text>
</comment>
<dbReference type="AlphaFoldDB" id="A0A7I7X974"/>
<comment type="pathway">
    <text evidence="4">Lipid metabolism.</text>
</comment>
<evidence type="ECO:0000256" key="4">
    <source>
        <dbReference type="ARBA" id="ARBA00005189"/>
    </source>
</evidence>
<keyword evidence="20" id="KW-1185">Reference proteome</keyword>
<evidence type="ECO:0000256" key="3">
    <source>
        <dbReference type="ARBA" id="ARBA00004927"/>
    </source>
</evidence>
<keyword evidence="9" id="KW-0812">Transmembrane</keyword>
<sequence>MPSHRFRLGALLAALLLVPAGVAHADGDPSALWHIVGDRCVPNEVAHGDPAPCAEVDLAQGSAVLKDLVGPTQYLLIPTVRTSGIDDPAVLAPGRPNYFAAAWRARSFVDATAGFALPRDWLSLAINSAFARSQDQLHIHVDCVSRDVHRALQDQAAAVGPTWAPFPVPLAGHRYDARWVGGDALDGVDPFTLVANEIPGARADMAARTIVVVGALGADRRAGFVVLTDHADPATGDLAEGEQLQDHELCPQLAAAAPGK</sequence>
<dbReference type="GO" id="GO:0046342">
    <property type="term" value="P:CDP-diacylglycerol catabolic process"/>
    <property type="evidence" value="ECO:0007669"/>
    <property type="project" value="UniProtKB-UniPathway"/>
</dbReference>
<dbReference type="NCBIfam" id="NF003986">
    <property type="entry name" value="PRK05471.1-5"/>
    <property type="match status" value="1"/>
</dbReference>
<keyword evidence="13" id="KW-0472">Membrane</keyword>
<dbReference type="GO" id="GO:0008715">
    <property type="term" value="F:CDP-diacylglycerol diphosphatase activity"/>
    <property type="evidence" value="ECO:0007669"/>
    <property type="project" value="UniProtKB-EC"/>
</dbReference>
<name>A0A7I7X974_9MYCO</name>
<evidence type="ECO:0000256" key="10">
    <source>
        <dbReference type="ARBA" id="ARBA00022801"/>
    </source>
</evidence>
<accession>A0A7I7X974</accession>
<evidence type="ECO:0000256" key="17">
    <source>
        <dbReference type="ARBA" id="ARBA00032892"/>
    </source>
</evidence>
<evidence type="ECO:0000256" key="2">
    <source>
        <dbReference type="ARBA" id="ARBA00004162"/>
    </source>
</evidence>
<evidence type="ECO:0000256" key="11">
    <source>
        <dbReference type="ARBA" id="ARBA00022989"/>
    </source>
</evidence>